<dbReference type="SUPFAM" id="SSF160544">
    <property type="entry name" value="EscU C-terminal domain-like"/>
    <property type="match status" value="1"/>
</dbReference>
<dbReference type="PRINTS" id="PR00950">
    <property type="entry name" value="TYPE3IMSPROT"/>
</dbReference>
<evidence type="ECO:0000256" key="1">
    <source>
        <dbReference type="ARBA" id="ARBA00010690"/>
    </source>
</evidence>
<dbReference type="Proteomes" id="UP000501130">
    <property type="component" value="Chromosome"/>
</dbReference>
<protein>
    <submittedName>
        <fullName evidence="3">EscU/YscU/HrcU family type III secretion system export apparatus switch protein</fullName>
    </submittedName>
</protein>
<keyword evidence="2" id="KW-1133">Transmembrane helix</keyword>
<dbReference type="InterPro" id="IPR006135">
    <property type="entry name" value="T3SS_substrate_exporter"/>
</dbReference>
<dbReference type="InterPro" id="IPR029025">
    <property type="entry name" value="T3SS_substrate_exporter_C"/>
</dbReference>
<keyword evidence="2" id="KW-0472">Membrane</keyword>
<dbReference type="RefSeq" id="WP_171097102.1">
    <property type="nucleotide sequence ID" value="NZ_CP053084.1"/>
</dbReference>
<feature type="transmembrane region" description="Helical" evidence="2">
    <location>
        <begin position="178"/>
        <end position="205"/>
    </location>
</feature>
<evidence type="ECO:0000313" key="4">
    <source>
        <dbReference type="Proteomes" id="UP000501130"/>
    </source>
</evidence>
<accession>A0ABX6N2M6</accession>
<proteinExistence type="inferred from homology"/>
<evidence type="ECO:0000256" key="2">
    <source>
        <dbReference type="SAM" id="Phobius"/>
    </source>
</evidence>
<feature type="transmembrane region" description="Helical" evidence="2">
    <location>
        <begin position="137"/>
        <end position="158"/>
    </location>
</feature>
<evidence type="ECO:0000313" key="3">
    <source>
        <dbReference type="EMBL" id="QJR28343.1"/>
    </source>
</evidence>
<dbReference type="PANTHER" id="PTHR30531:SF14">
    <property type="entry name" value="SURFACE PRESENTATION OF ANTIGENS PROTEIN SPAS"/>
    <property type="match status" value="1"/>
</dbReference>
<organism evidence="3 4">
    <name type="scientific">Limnobacter profundi</name>
    <dbReference type="NCBI Taxonomy" id="2732163"/>
    <lineage>
        <taxon>Bacteria</taxon>
        <taxon>Pseudomonadati</taxon>
        <taxon>Pseudomonadota</taxon>
        <taxon>Betaproteobacteria</taxon>
        <taxon>Burkholderiales</taxon>
        <taxon>Burkholderiaceae</taxon>
        <taxon>Limnobacter</taxon>
    </lineage>
</organism>
<name>A0ABX6N2M6_9BURK</name>
<dbReference type="EMBL" id="CP053084">
    <property type="protein sequence ID" value="QJR28343.1"/>
    <property type="molecule type" value="Genomic_DNA"/>
</dbReference>
<dbReference type="Gene3D" id="3.40.1690.10">
    <property type="entry name" value="secretion proteins EscU"/>
    <property type="match status" value="1"/>
</dbReference>
<keyword evidence="4" id="KW-1185">Reference proteome</keyword>
<keyword evidence="2" id="KW-0812">Transmembrane</keyword>
<feature type="transmembrane region" description="Helical" evidence="2">
    <location>
        <begin position="29"/>
        <end position="47"/>
    </location>
</feature>
<gene>
    <name evidence="3" type="ORF">HKT17_00800</name>
</gene>
<dbReference type="PANTHER" id="PTHR30531">
    <property type="entry name" value="FLAGELLAR BIOSYNTHETIC PROTEIN FLHB"/>
    <property type="match status" value="1"/>
</dbReference>
<comment type="similarity">
    <text evidence="1">Belongs to the type III secretion exporter family.</text>
</comment>
<reference evidence="3 4" key="1">
    <citation type="submission" date="2020-05" db="EMBL/GenBank/DDBJ databases">
        <title>Compete genome of Limnobacter sp. SAORIC-580.</title>
        <authorList>
            <person name="Song J."/>
            <person name="Cho J.-C."/>
        </authorList>
    </citation>
    <scope>NUCLEOTIDE SEQUENCE [LARGE SCALE GENOMIC DNA]</scope>
    <source>
        <strain evidence="3 4">SAORIC-580</strain>
    </source>
</reference>
<sequence>MSGEKTLPATKKKIDDARKKGQVSVSKDIMIVSKLMVAYAVIFWLIPGYRKQFSELMDVIVASGFQSNHHFSADIISAAFQVFLLITFPLAAVCAITATLLTWAQIGFLVAPEAAQPSFKKLDFVQNFKNIFSKKSILQLLLSLCKVAIVAWVVFLVFAGMLNDMVYSYRAGMEQLLFILGGVLKKVIFMTLATFIVVALIDWFIERSNFLKNLKMSHSDLKEEQKQLYGNPEIIQHRKREHRNLLNSSLSRIDRSKVIVANPSHISVALDYEPGIHDVPYIVAMGEDSDALEIRRRAKELGIPIIVNVRLARMIYNDCLEDEYIQREHLELAAEVFRAVFQLSASSQNVSSAIDKGSPNDSPGPH</sequence>
<dbReference type="Pfam" id="PF01312">
    <property type="entry name" value="Bac_export_2"/>
    <property type="match status" value="1"/>
</dbReference>
<feature type="transmembrane region" description="Helical" evidence="2">
    <location>
        <begin position="78"/>
        <end position="111"/>
    </location>
</feature>